<dbReference type="InParanoid" id="D7G6E1"/>
<proteinExistence type="inferred from homology"/>
<feature type="domain" description="NFACT RNA-binding" evidence="3">
    <location>
        <begin position="1"/>
        <end position="109"/>
    </location>
</feature>
<accession>D7G6E1</accession>
<dbReference type="PANTHER" id="PTHR13049:SF2">
    <property type="entry name" value="COILED-COIL DOMAIN-CONTAINING PROTEIN 25"/>
    <property type="match status" value="1"/>
</dbReference>
<dbReference type="EMBL" id="FN648960">
    <property type="protein sequence ID" value="CBJ27536.1"/>
    <property type="molecule type" value="Genomic_DNA"/>
</dbReference>
<protein>
    <recommendedName>
        <fullName evidence="3">NFACT RNA-binding domain-containing protein</fullName>
    </recommendedName>
</protein>
<dbReference type="PANTHER" id="PTHR13049">
    <property type="entry name" value="DUF814-RELATED"/>
    <property type="match status" value="1"/>
</dbReference>
<sequence>MVFYFTSSDGHMLYMGKDKYENEDLIRYGFPEDVWFHVDNLSSAHVYLRMNRGEKLKELDPALLVECCTLVKANSIEGCKRKEVNVVYTRWQNLEKKASYEAGQVGYKDESRVFKCRVEKTNAIVNALNRTKREEHPNLAELQEERAKEHRREQKALRKKKELEEKNARKQKEEEKRLRSYDTLFEESKMASNADVAATEDASASIAFEDDFMVRQPGRMA</sequence>
<dbReference type="InterPro" id="IPR039730">
    <property type="entry name" value="Jlp2/Ccd25"/>
</dbReference>
<dbReference type="AlphaFoldDB" id="D7G6E1"/>
<organism evidence="4 5">
    <name type="scientific">Ectocarpus siliculosus</name>
    <name type="common">Brown alga</name>
    <name type="synonym">Conferva siliculosa</name>
    <dbReference type="NCBI Taxonomy" id="2880"/>
    <lineage>
        <taxon>Eukaryota</taxon>
        <taxon>Sar</taxon>
        <taxon>Stramenopiles</taxon>
        <taxon>Ochrophyta</taxon>
        <taxon>PX clade</taxon>
        <taxon>Phaeophyceae</taxon>
        <taxon>Ectocarpales</taxon>
        <taxon>Ectocarpaceae</taxon>
        <taxon>Ectocarpus</taxon>
    </lineage>
</organism>
<dbReference type="OMA" id="YHDEKAV"/>
<dbReference type="OrthoDB" id="200398at2759"/>
<evidence type="ECO:0000313" key="4">
    <source>
        <dbReference type="EMBL" id="CBJ27536.1"/>
    </source>
</evidence>
<evidence type="ECO:0000256" key="1">
    <source>
        <dbReference type="ARBA" id="ARBA00008998"/>
    </source>
</evidence>
<reference evidence="4 5" key="1">
    <citation type="journal article" date="2010" name="Nature">
        <title>The Ectocarpus genome and the independent evolution of multicellularity in brown algae.</title>
        <authorList>
            <person name="Cock J.M."/>
            <person name="Sterck L."/>
            <person name="Rouze P."/>
            <person name="Scornet D."/>
            <person name="Allen A.E."/>
            <person name="Amoutzias G."/>
            <person name="Anthouard V."/>
            <person name="Artiguenave F."/>
            <person name="Aury J.M."/>
            <person name="Badger J.H."/>
            <person name="Beszteri B."/>
            <person name="Billiau K."/>
            <person name="Bonnet E."/>
            <person name="Bothwell J.H."/>
            <person name="Bowler C."/>
            <person name="Boyen C."/>
            <person name="Brownlee C."/>
            <person name="Carrano C.J."/>
            <person name="Charrier B."/>
            <person name="Cho G.Y."/>
            <person name="Coelho S.M."/>
            <person name="Collen J."/>
            <person name="Corre E."/>
            <person name="Da Silva C."/>
            <person name="Delage L."/>
            <person name="Delaroque N."/>
            <person name="Dittami S.M."/>
            <person name="Doulbeau S."/>
            <person name="Elias M."/>
            <person name="Farnham G."/>
            <person name="Gachon C.M."/>
            <person name="Gschloessl B."/>
            <person name="Heesch S."/>
            <person name="Jabbari K."/>
            <person name="Jubin C."/>
            <person name="Kawai H."/>
            <person name="Kimura K."/>
            <person name="Kloareg B."/>
            <person name="Kupper F.C."/>
            <person name="Lang D."/>
            <person name="Le Bail A."/>
            <person name="Leblanc C."/>
            <person name="Lerouge P."/>
            <person name="Lohr M."/>
            <person name="Lopez P.J."/>
            <person name="Martens C."/>
            <person name="Maumus F."/>
            <person name="Michel G."/>
            <person name="Miranda-Saavedra D."/>
            <person name="Morales J."/>
            <person name="Moreau H."/>
            <person name="Motomura T."/>
            <person name="Nagasato C."/>
            <person name="Napoli C.A."/>
            <person name="Nelson D.R."/>
            <person name="Nyvall-Collen P."/>
            <person name="Peters A.F."/>
            <person name="Pommier C."/>
            <person name="Potin P."/>
            <person name="Poulain J."/>
            <person name="Quesneville H."/>
            <person name="Read B."/>
            <person name="Rensing S.A."/>
            <person name="Ritter A."/>
            <person name="Rousvoal S."/>
            <person name="Samanta M."/>
            <person name="Samson G."/>
            <person name="Schroeder D.C."/>
            <person name="Segurens B."/>
            <person name="Strittmatter M."/>
            <person name="Tonon T."/>
            <person name="Tregear J.W."/>
            <person name="Valentin K."/>
            <person name="von Dassow P."/>
            <person name="Yamagishi T."/>
            <person name="Van de Peer Y."/>
            <person name="Wincker P."/>
        </authorList>
    </citation>
    <scope>NUCLEOTIDE SEQUENCE [LARGE SCALE GENOMIC DNA]</scope>
    <source>
        <strain evidence="5">Ec32 / CCAP1310/4</strain>
    </source>
</reference>
<evidence type="ECO:0000313" key="5">
    <source>
        <dbReference type="Proteomes" id="UP000002630"/>
    </source>
</evidence>
<comment type="similarity">
    <text evidence="1">Belongs to the CCDC25 family.</text>
</comment>
<dbReference type="EMBL" id="FN649729">
    <property type="protein sequence ID" value="CBJ27536.1"/>
    <property type="molecule type" value="Genomic_DNA"/>
</dbReference>
<name>D7G6E1_ECTSI</name>
<dbReference type="eggNOG" id="KOG3272">
    <property type="taxonomic scope" value="Eukaryota"/>
</dbReference>
<evidence type="ECO:0000256" key="2">
    <source>
        <dbReference type="SAM" id="MobiDB-lite"/>
    </source>
</evidence>
<dbReference type="Pfam" id="PF05670">
    <property type="entry name" value="NFACT-R_1"/>
    <property type="match status" value="1"/>
</dbReference>
<feature type="region of interest" description="Disordered" evidence="2">
    <location>
        <begin position="144"/>
        <end position="181"/>
    </location>
</feature>
<dbReference type="InterPro" id="IPR008532">
    <property type="entry name" value="NFACT_RNA-bd"/>
</dbReference>
<evidence type="ECO:0000259" key="3">
    <source>
        <dbReference type="Pfam" id="PF05670"/>
    </source>
</evidence>
<keyword evidence="5" id="KW-1185">Reference proteome</keyword>
<feature type="compositionally biased region" description="Basic and acidic residues" evidence="2">
    <location>
        <begin position="144"/>
        <end position="180"/>
    </location>
</feature>
<gene>
    <name evidence="4" type="ORF">Esi_0073_0135</name>
</gene>
<dbReference type="Proteomes" id="UP000002630">
    <property type="component" value="Linkage Group LG04"/>
</dbReference>
<dbReference type="STRING" id="2880.D7G6E1"/>